<name>A0A7W4WA95_9GAMM</name>
<dbReference type="RefSeq" id="WP_183458040.1">
    <property type="nucleotide sequence ID" value="NZ_JACHWZ010000005.1"/>
</dbReference>
<keyword evidence="3" id="KW-1185">Reference proteome</keyword>
<dbReference type="AlphaFoldDB" id="A0A7W4WA95"/>
<sequence length="235" mass="25435">MIDSSPLYAIPGTMCDQQLWQFLGPQLEQPLVHIPIPNADSVPGLVRALLAQLPDTPVDLLGFSLGGYLAAALVVAAPDRFARVMVCANSPCALPADEVKQRRQLLAWVQCQGYGGLSDRKIAQMVAPANLANHTITGCMKAMDQRMGQAVLVSQLSATSDRRDLYRPLAALGAKVTYCYGEQDRLVNRDWMAAIGRHAPVCELPGAGHMLPLEAPALLAREINQWRTASIVPQT</sequence>
<protein>
    <submittedName>
        <fullName evidence="2">Pimeloyl-ACP methyl ester carboxylesterase</fullName>
    </submittedName>
</protein>
<dbReference type="Gene3D" id="3.40.50.1820">
    <property type="entry name" value="alpha/beta hydrolase"/>
    <property type="match status" value="1"/>
</dbReference>
<evidence type="ECO:0000259" key="1">
    <source>
        <dbReference type="Pfam" id="PF12697"/>
    </source>
</evidence>
<dbReference type="InterPro" id="IPR029058">
    <property type="entry name" value="AB_hydrolase_fold"/>
</dbReference>
<dbReference type="Pfam" id="PF12697">
    <property type="entry name" value="Abhydrolase_6"/>
    <property type="match status" value="1"/>
</dbReference>
<dbReference type="SUPFAM" id="SSF53474">
    <property type="entry name" value="alpha/beta-Hydrolases"/>
    <property type="match status" value="1"/>
</dbReference>
<proteinExistence type="predicted"/>
<dbReference type="InterPro" id="IPR000073">
    <property type="entry name" value="AB_hydrolase_1"/>
</dbReference>
<organism evidence="2 3">
    <name type="scientific">Microbulbifer rhizosphaerae</name>
    <dbReference type="NCBI Taxonomy" id="1562603"/>
    <lineage>
        <taxon>Bacteria</taxon>
        <taxon>Pseudomonadati</taxon>
        <taxon>Pseudomonadota</taxon>
        <taxon>Gammaproteobacteria</taxon>
        <taxon>Cellvibrionales</taxon>
        <taxon>Microbulbiferaceae</taxon>
        <taxon>Microbulbifer</taxon>
    </lineage>
</organism>
<feature type="domain" description="AB hydrolase-1" evidence="1">
    <location>
        <begin position="45"/>
        <end position="221"/>
    </location>
</feature>
<reference evidence="2 3" key="1">
    <citation type="submission" date="2020-08" db="EMBL/GenBank/DDBJ databases">
        <title>Genomic Encyclopedia of Type Strains, Phase III (KMG-III): the genomes of soil and plant-associated and newly described type strains.</title>
        <authorList>
            <person name="Whitman W."/>
        </authorList>
    </citation>
    <scope>NUCLEOTIDE SEQUENCE [LARGE SCALE GENOMIC DNA]</scope>
    <source>
        <strain evidence="2 3">CECT 8799</strain>
    </source>
</reference>
<evidence type="ECO:0000313" key="3">
    <source>
        <dbReference type="Proteomes" id="UP000535937"/>
    </source>
</evidence>
<evidence type="ECO:0000313" key="2">
    <source>
        <dbReference type="EMBL" id="MBB3060557.1"/>
    </source>
</evidence>
<gene>
    <name evidence="2" type="ORF">FHS09_001376</name>
</gene>
<dbReference type="EMBL" id="JACHWZ010000005">
    <property type="protein sequence ID" value="MBB3060557.1"/>
    <property type="molecule type" value="Genomic_DNA"/>
</dbReference>
<comment type="caution">
    <text evidence="2">The sequence shown here is derived from an EMBL/GenBank/DDBJ whole genome shotgun (WGS) entry which is preliminary data.</text>
</comment>
<accession>A0A7W4WA95</accession>
<dbReference type="Proteomes" id="UP000535937">
    <property type="component" value="Unassembled WGS sequence"/>
</dbReference>